<dbReference type="RefSeq" id="WP_078784007.1">
    <property type="nucleotide sequence ID" value="NZ_FUYF01000004.1"/>
</dbReference>
<keyword evidence="1" id="KW-0812">Transmembrane</keyword>
<feature type="transmembrane region" description="Helical" evidence="1">
    <location>
        <begin position="171"/>
        <end position="191"/>
    </location>
</feature>
<feature type="transmembrane region" description="Helical" evidence="1">
    <location>
        <begin position="128"/>
        <end position="145"/>
    </location>
</feature>
<dbReference type="GeneID" id="93337490"/>
<gene>
    <name evidence="2" type="ORF">SAMN02745178_01014</name>
</gene>
<name>A0A1T4WTP8_9FIRM</name>
<proteinExistence type="predicted"/>
<dbReference type="EMBL" id="FUYF01000004">
    <property type="protein sequence ID" value="SKA80706.1"/>
    <property type="molecule type" value="Genomic_DNA"/>
</dbReference>
<feature type="transmembrane region" description="Helical" evidence="1">
    <location>
        <begin position="35"/>
        <end position="57"/>
    </location>
</feature>
<accession>A0A1T4WTP8</accession>
<evidence type="ECO:0000313" key="2">
    <source>
        <dbReference type="EMBL" id="SKA80706.1"/>
    </source>
</evidence>
<dbReference type="STRING" id="745368.SAMN02745178_01014"/>
<keyword evidence="1" id="KW-0472">Membrane</keyword>
<feature type="transmembrane region" description="Helical" evidence="1">
    <location>
        <begin position="95"/>
        <end position="116"/>
    </location>
</feature>
<organism evidence="2 3">
    <name type="scientific">Gemmiger formicilis</name>
    <dbReference type="NCBI Taxonomy" id="745368"/>
    <lineage>
        <taxon>Bacteria</taxon>
        <taxon>Bacillati</taxon>
        <taxon>Bacillota</taxon>
        <taxon>Clostridia</taxon>
        <taxon>Eubacteriales</taxon>
        <taxon>Gemmiger</taxon>
    </lineage>
</organism>
<evidence type="ECO:0000256" key="1">
    <source>
        <dbReference type="SAM" id="Phobius"/>
    </source>
</evidence>
<dbReference type="AlphaFoldDB" id="A0A1T4WTP8"/>
<feature type="transmembrane region" description="Helical" evidence="1">
    <location>
        <begin position="64"/>
        <end position="83"/>
    </location>
</feature>
<evidence type="ECO:0008006" key="4">
    <source>
        <dbReference type="Google" id="ProtNLM"/>
    </source>
</evidence>
<feature type="transmembrane region" description="Helical" evidence="1">
    <location>
        <begin position="203"/>
        <end position="221"/>
    </location>
</feature>
<feature type="transmembrane region" description="Helical" evidence="1">
    <location>
        <begin position="9"/>
        <end position="29"/>
    </location>
</feature>
<protein>
    <recommendedName>
        <fullName evidence="4">Histidine kinase N-terminal 7TM region domain-containing protein</fullName>
    </recommendedName>
</protein>
<dbReference type="OrthoDB" id="3196489at2"/>
<reference evidence="2 3" key="1">
    <citation type="submission" date="2017-02" db="EMBL/GenBank/DDBJ databases">
        <authorList>
            <person name="Peterson S.W."/>
        </authorList>
    </citation>
    <scope>NUCLEOTIDE SEQUENCE [LARGE SCALE GENOMIC DNA]</scope>
    <source>
        <strain evidence="2 3">ATCC 27749</strain>
    </source>
</reference>
<keyword evidence="1" id="KW-1133">Transmembrane helix</keyword>
<evidence type="ECO:0000313" key="3">
    <source>
        <dbReference type="Proteomes" id="UP000190286"/>
    </source>
</evidence>
<sequence>MTKVRLGNLWLAAAVAGVILCAVLMRAFYMPYSGFLRTVLYNILIFSWAVSVWWRILHAQTRHCLLGAAALMLFWLDIRLIRYDFAQTPEMLRRLWYAYYIPMLLIPTLALYTLFFLDRGQSAPLYKYRYMIFVFPVALFCLVLTNDCHQLAFAFPPGQEVLGSPDYTYRFVYYLCLLWIFSCAVFTVVYLVRRCRIPHTKRILWLPLVPIFFATLYALLYKHILNVPWMHAIAGDMTVVQCLTFTATFEACIQCGLIQSNMGYGTLFEVSMAKGLITDRAFVPVQCSMQAAPLREEQLRQALTGSVQLDATTQLHGHPIRKGYVFWQEDITELVALLEELRLTQEELHDIGDIIQAETAQKAQWLKLSEQNRLYDKIETVTARQLARIQEYLIALRATDDVDTARRLLKHIVILGTYIKRRSNLVFVCDKAEDIDTTELRLSLFESAESLRLSDIRCAVQITDTAKIPSASAVAIYDAFEAIIEATLPGLQEILFCAEHTAQGWGLRCSVQCTDAPAALPGLPQMQLERDEDGLLYFTMFPAEGGSL</sequence>
<dbReference type="Proteomes" id="UP000190286">
    <property type="component" value="Unassembled WGS sequence"/>
</dbReference>
<keyword evidence="3" id="KW-1185">Reference proteome</keyword>